<proteinExistence type="predicted"/>
<keyword evidence="2" id="KW-1185">Reference proteome</keyword>
<dbReference type="RefSeq" id="WP_248835748.1">
    <property type="nucleotide sequence ID" value="NZ_JAJEQE010000043.1"/>
</dbReference>
<protein>
    <submittedName>
        <fullName evidence="1">Nucleotidyltransferase family protein</fullName>
    </submittedName>
</protein>
<comment type="caution">
    <text evidence="1">The sequence shown here is derived from an EMBL/GenBank/DDBJ whole genome shotgun (WGS) entry which is preliminary data.</text>
</comment>
<sequence>MFIKTREYQELFLEALRAGIRGQRVAWKERSVQEWSEVFVLADMHHVLPLVYEAVAECRAAALADRVMFAKVREKSLRLMALQRTMTEEFLELYAHLQQMGVKALAVKGIVCRSLYPNPDARLSADEDLLIPKEQFEACQEAMLLYGMQQLNPETGTENYETAYKKTGGFLVIELHRMLFPENEKWCIGWNGFFDEIHKQAIERETEGVKINMPQPTDHLFFQFCHARKHLLASGVGIRQICDILLFAEHYEKEIDWEIFWDRIRMTDGILFAEAIFHLGVQYLGFEEKQFYFPEGVHSMKLDTERLMEDILHSGIHGKGTRSRLHSGTLTLHAAEKRGLSGIFPGLFYMAFPPAKNLLWRFPYLKKHPYLLPFAWGQRLCGYLREGPVLGSVKEIVKTGRKRKEILREYGIFGEKRR</sequence>
<evidence type="ECO:0000313" key="1">
    <source>
        <dbReference type="EMBL" id="MCC2149820.1"/>
    </source>
</evidence>
<accession>A0ABS8EX93</accession>
<gene>
    <name evidence="1" type="ORF">LKD42_11250</name>
</gene>
<evidence type="ECO:0000313" key="2">
    <source>
        <dbReference type="Proteomes" id="UP001299235"/>
    </source>
</evidence>
<organism evidence="1 2">
    <name type="scientific">Hominisplanchenecus faecis</name>
    <dbReference type="NCBI Taxonomy" id="2885351"/>
    <lineage>
        <taxon>Bacteria</taxon>
        <taxon>Bacillati</taxon>
        <taxon>Bacillota</taxon>
        <taxon>Clostridia</taxon>
        <taxon>Lachnospirales</taxon>
        <taxon>Lachnospiraceae</taxon>
        <taxon>Hominisplanchenecus</taxon>
    </lineage>
</organism>
<dbReference type="EMBL" id="JAJEQE010000043">
    <property type="protein sequence ID" value="MCC2149820.1"/>
    <property type="molecule type" value="Genomic_DNA"/>
</dbReference>
<dbReference type="Pfam" id="PF14907">
    <property type="entry name" value="NTP_transf_5"/>
    <property type="match status" value="1"/>
</dbReference>
<reference evidence="1 2" key="1">
    <citation type="submission" date="2021-10" db="EMBL/GenBank/DDBJ databases">
        <title>Anaerobic single-cell dispensing facilitates the cultivation of human gut bacteria.</title>
        <authorList>
            <person name="Afrizal A."/>
        </authorList>
    </citation>
    <scope>NUCLEOTIDE SEQUENCE [LARGE SCALE GENOMIC DNA]</scope>
    <source>
        <strain evidence="1 2">CLA-AA-H246</strain>
    </source>
</reference>
<dbReference type="InterPro" id="IPR039498">
    <property type="entry name" value="NTP_transf_5"/>
</dbReference>
<name>A0ABS8EX93_9FIRM</name>
<dbReference type="Proteomes" id="UP001299235">
    <property type="component" value="Unassembled WGS sequence"/>
</dbReference>